<dbReference type="GO" id="GO:0004523">
    <property type="term" value="F:RNA-DNA hybrid ribonuclease activity"/>
    <property type="evidence" value="ECO:0007669"/>
    <property type="project" value="InterPro"/>
</dbReference>
<dbReference type="CDD" id="cd06222">
    <property type="entry name" value="RNase_H_like"/>
    <property type="match status" value="1"/>
</dbReference>
<dbReference type="InterPro" id="IPR012337">
    <property type="entry name" value="RNaseH-like_sf"/>
</dbReference>
<evidence type="ECO:0000313" key="3">
    <source>
        <dbReference type="Proteomes" id="UP000701853"/>
    </source>
</evidence>
<protein>
    <recommendedName>
        <fullName evidence="1">RNase H type-1 domain-containing protein</fullName>
    </recommendedName>
</protein>
<evidence type="ECO:0000313" key="2">
    <source>
        <dbReference type="EMBL" id="KAG8484135.1"/>
    </source>
</evidence>
<organism evidence="2 3">
    <name type="scientific">Gossypium anomalum</name>
    <dbReference type="NCBI Taxonomy" id="47600"/>
    <lineage>
        <taxon>Eukaryota</taxon>
        <taxon>Viridiplantae</taxon>
        <taxon>Streptophyta</taxon>
        <taxon>Embryophyta</taxon>
        <taxon>Tracheophyta</taxon>
        <taxon>Spermatophyta</taxon>
        <taxon>Magnoliopsida</taxon>
        <taxon>eudicotyledons</taxon>
        <taxon>Gunneridae</taxon>
        <taxon>Pentapetalae</taxon>
        <taxon>rosids</taxon>
        <taxon>malvids</taxon>
        <taxon>Malvales</taxon>
        <taxon>Malvaceae</taxon>
        <taxon>Malvoideae</taxon>
        <taxon>Gossypium</taxon>
    </lineage>
</organism>
<dbReference type="GO" id="GO:0003676">
    <property type="term" value="F:nucleic acid binding"/>
    <property type="evidence" value="ECO:0007669"/>
    <property type="project" value="InterPro"/>
</dbReference>
<dbReference type="OrthoDB" id="1001083at2759"/>
<gene>
    <name evidence="2" type="ORF">CXB51_022932</name>
</gene>
<dbReference type="Gene3D" id="3.30.420.10">
    <property type="entry name" value="Ribonuclease H-like superfamily/Ribonuclease H"/>
    <property type="match status" value="1"/>
</dbReference>
<dbReference type="SUPFAM" id="SSF53098">
    <property type="entry name" value="Ribonuclease H-like"/>
    <property type="match status" value="1"/>
</dbReference>
<dbReference type="PANTHER" id="PTHR47074:SF61">
    <property type="entry name" value="RNASE H TYPE-1 DOMAIN-CONTAINING PROTEIN"/>
    <property type="match status" value="1"/>
</dbReference>
<accession>A0A8J5YWK6</accession>
<proteinExistence type="predicted"/>
<keyword evidence="3" id="KW-1185">Reference proteome</keyword>
<feature type="domain" description="RNase H type-1" evidence="1">
    <location>
        <begin position="371"/>
        <end position="460"/>
    </location>
</feature>
<dbReference type="InterPro" id="IPR052929">
    <property type="entry name" value="RNase_H-like_EbsB-rel"/>
</dbReference>
<dbReference type="InterPro" id="IPR044730">
    <property type="entry name" value="RNase_H-like_dom_plant"/>
</dbReference>
<reference evidence="2 3" key="1">
    <citation type="journal article" date="2021" name="bioRxiv">
        <title>The Gossypium anomalum genome as a resource for cotton improvement and evolutionary analysis of hybrid incompatibility.</title>
        <authorList>
            <person name="Grover C.E."/>
            <person name="Yuan D."/>
            <person name="Arick M.A."/>
            <person name="Miller E.R."/>
            <person name="Hu G."/>
            <person name="Peterson D.G."/>
            <person name="Wendel J.F."/>
            <person name="Udall J.A."/>
        </authorList>
    </citation>
    <scope>NUCLEOTIDE SEQUENCE [LARGE SCALE GENOMIC DNA]</scope>
    <source>
        <strain evidence="2">JFW-Udall</strain>
        <tissue evidence="2">Leaf</tissue>
    </source>
</reference>
<evidence type="ECO:0000259" key="1">
    <source>
        <dbReference type="Pfam" id="PF13456"/>
    </source>
</evidence>
<dbReference type="Proteomes" id="UP000701853">
    <property type="component" value="Chromosome 9"/>
</dbReference>
<name>A0A8J5YWK6_9ROSI</name>
<dbReference type="EMBL" id="JAHUZN010000009">
    <property type="protein sequence ID" value="KAG8484135.1"/>
    <property type="molecule type" value="Genomic_DNA"/>
</dbReference>
<dbReference type="InterPro" id="IPR036397">
    <property type="entry name" value="RNaseH_sf"/>
</dbReference>
<dbReference type="AlphaFoldDB" id="A0A8J5YWK6"/>
<dbReference type="Pfam" id="PF13456">
    <property type="entry name" value="RVT_3"/>
    <property type="match status" value="1"/>
</dbReference>
<dbReference type="PANTHER" id="PTHR47074">
    <property type="entry name" value="BNAC02G40300D PROTEIN"/>
    <property type="match status" value="1"/>
</dbReference>
<sequence>MSPLKASREDGLGVIFYQHFWHTVGKDVADFCIETLHGLHNMTDINSTRIVLIPKVSSPRWVENVMRCVSSVSNSMVMNEEVGNMFFPARDDSLIFGDATVFGATAIKDTLEVYAQCSGQEVNFDKSGIFFSSNVEQNRRVKKAGRKGLHWCAWKELSVPKEEGGMGFRDLSKFNIALLAKERWRIMENLSSLIARVLRAKYFNGSNFMEALLGPNPSMEEADQIVSIPIPTTNQPDKETDHDNKYLRCKLVYGSSTHAVRDCLIAAQVWSKLNVQWPNSITNSNFKEWLSWVLESSDSNKKYVIAIAIWALWFARNKYVHKNKMQSAEEIVTFIRSFDLEYRGCALNLKHLKLRSMIKWMPPPQGWVKINVDAWISVNKNRAVSGFIIRNDEGLIMGSGFKGHHLTWSVVIAEALAVLHRLQFALEMRFTKVILESDSRLIVQNIQQSSEDYSEIRPFYLGCEEFGETLSFLQNLIYCA</sequence>
<comment type="caution">
    <text evidence="2">The sequence shown here is derived from an EMBL/GenBank/DDBJ whole genome shotgun (WGS) entry which is preliminary data.</text>
</comment>
<dbReference type="InterPro" id="IPR002156">
    <property type="entry name" value="RNaseH_domain"/>
</dbReference>